<keyword evidence="3" id="KW-0731">Sigma factor</keyword>
<sequence length="249" mass="27853">MALSYADALNEPLLGVEQERRAIERWQGEGDRAALELLLRSHARQAYAQATRWTDNPVYIEDLVAEGMIALMRAAERFDLSREVRFSTYASWWLKSGISEAYTRISAVIDVPSKAFGEARSGRRACETQRDALRSARNIVALDPLPSGPDDEQLADRLACPDPTPEDRLVVNSSRGAAERMLGDALLSLTPTERRILDRRKLADNPCSAETLAAELGMSVARLRQVETRALSRLRRRLLEIGFTKAMLN</sequence>
<evidence type="ECO:0000256" key="4">
    <source>
        <dbReference type="ARBA" id="ARBA00023125"/>
    </source>
</evidence>
<dbReference type="InterPro" id="IPR007627">
    <property type="entry name" value="RNA_pol_sigma70_r2"/>
</dbReference>
<dbReference type="GO" id="GO:0006352">
    <property type="term" value="P:DNA-templated transcription initiation"/>
    <property type="evidence" value="ECO:0007669"/>
    <property type="project" value="InterPro"/>
</dbReference>
<keyword evidence="5" id="KW-0804">Transcription</keyword>
<evidence type="ECO:0000259" key="6">
    <source>
        <dbReference type="Pfam" id="PF04542"/>
    </source>
</evidence>
<evidence type="ECO:0000256" key="1">
    <source>
        <dbReference type="ARBA" id="ARBA00007788"/>
    </source>
</evidence>
<organism evidence="8 9">
    <name type="scientific">Histidinibacterium aquaticum</name>
    <dbReference type="NCBI Taxonomy" id="2613962"/>
    <lineage>
        <taxon>Bacteria</taxon>
        <taxon>Pseudomonadati</taxon>
        <taxon>Pseudomonadota</taxon>
        <taxon>Alphaproteobacteria</taxon>
        <taxon>Rhodobacterales</taxon>
        <taxon>Paracoccaceae</taxon>
        <taxon>Histidinibacterium</taxon>
    </lineage>
</organism>
<dbReference type="EMBL" id="VYQE01000001">
    <property type="protein sequence ID" value="KAA9009979.1"/>
    <property type="molecule type" value="Genomic_DNA"/>
</dbReference>
<evidence type="ECO:0000313" key="8">
    <source>
        <dbReference type="EMBL" id="KAA9009979.1"/>
    </source>
</evidence>
<evidence type="ECO:0000256" key="3">
    <source>
        <dbReference type="ARBA" id="ARBA00023082"/>
    </source>
</evidence>
<gene>
    <name evidence="8" type="ORF">F3S47_01570</name>
</gene>
<dbReference type="GO" id="GO:0016987">
    <property type="term" value="F:sigma factor activity"/>
    <property type="evidence" value="ECO:0007669"/>
    <property type="project" value="UniProtKB-KW"/>
</dbReference>
<dbReference type="RefSeq" id="WP_150443464.1">
    <property type="nucleotide sequence ID" value="NZ_VYQE01000001.1"/>
</dbReference>
<name>A0A5J5GNU3_9RHOB</name>
<evidence type="ECO:0000256" key="2">
    <source>
        <dbReference type="ARBA" id="ARBA00023015"/>
    </source>
</evidence>
<dbReference type="AlphaFoldDB" id="A0A5J5GNU3"/>
<dbReference type="PRINTS" id="PR00046">
    <property type="entry name" value="SIGMA70FCT"/>
</dbReference>
<evidence type="ECO:0000256" key="5">
    <source>
        <dbReference type="ARBA" id="ARBA00023163"/>
    </source>
</evidence>
<dbReference type="SUPFAM" id="SSF88946">
    <property type="entry name" value="Sigma2 domain of RNA polymerase sigma factors"/>
    <property type="match status" value="1"/>
</dbReference>
<dbReference type="Proteomes" id="UP000326554">
    <property type="component" value="Unassembled WGS sequence"/>
</dbReference>
<accession>A0A5J5GNU3</accession>
<dbReference type="Pfam" id="PF04545">
    <property type="entry name" value="Sigma70_r4"/>
    <property type="match status" value="1"/>
</dbReference>
<dbReference type="Gene3D" id="1.20.140.160">
    <property type="match status" value="1"/>
</dbReference>
<dbReference type="InterPro" id="IPR007630">
    <property type="entry name" value="RNA_pol_sigma70_r4"/>
</dbReference>
<feature type="domain" description="RNA polymerase sigma-70 region 2" evidence="6">
    <location>
        <begin position="38"/>
        <end position="104"/>
    </location>
</feature>
<dbReference type="NCBIfam" id="TIGR02937">
    <property type="entry name" value="sigma70-ECF"/>
    <property type="match status" value="1"/>
</dbReference>
<dbReference type="InterPro" id="IPR013325">
    <property type="entry name" value="RNA_pol_sigma_r2"/>
</dbReference>
<reference evidence="8 9" key="1">
    <citation type="submission" date="2019-09" db="EMBL/GenBank/DDBJ databases">
        <authorList>
            <person name="Park J.-S."/>
            <person name="Choi H.-J."/>
        </authorList>
    </citation>
    <scope>NUCLEOTIDE SEQUENCE [LARGE SCALE GENOMIC DNA]</scope>
    <source>
        <strain evidence="8 9">176SS1-4</strain>
    </source>
</reference>
<comment type="similarity">
    <text evidence="1">Belongs to the sigma-70 factor family.</text>
</comment>
<dbReference type="PANTHER" id="PTHR30376:SF3">
    <property type="entry name" value="RNA POLYMERASE SIGMA FACTOR RPOH"/>
    <property type="match status" value="1"/>
</dbReference>
<feature type="domain" description="RNA polymerase sigma-70 region 4" evidence="7">
    <location>
        <begin position="185"/>
        <end position="235"/>
    </location>
</feature>
<dbReference type="InterPro" id="IPR000943">
    <property type="entry name" value="RNA_pol_sigma70"/>
</dbReference>
<keyword evidence="4" id="KW-0238">DNA-binding</keyword>
<dbReference type="PANTHER" id="PTHR30376">
    <property type="entry name" value="SIGMA FACTOR RPOH HEAT SHOCK RELATED"/>
    <property type="match status" value="1"/>
</dbReference>
<keyword evidence="2" id="KW-0805">Transcription regulation</keyword>
<dbReference type="InterPro" id="IPR050813">
    <property type="entry name" value="Sigma-70_Factor"/>
</dbReference>
<dbReference type="InterPro" id="IPR013324">
    <property type="entry name" value="RNA_pol_sigma_r3/r4-like"/>
</dbReference>
<dbReference type="SUPFAM" id="SSF88659">
    <property type="entry name" value="Sigma3 and sigma4 domains of RNA polymerase sigma factors"/>
    <property type="match status" value="1"/>
</dbReference>
<dbReference type="Gene3D" id="1.20.120.1810">
    <property type="match status" value="1"/>
</dbReference>
<evidence type="ECO:0000259" key="7">
    <source>
        <dbReference type="Pfam" id="PF04545"/>
    </source>
</evidence>
<evidence type="ECO:0000313" key="9">
    <source>
        <dbReference type="Proteomes" id="UP000326554"/>
    </source>
</evidence>
<keyword evidence="9" id="KW-1185">Reference proteome</keyword>
<dbReference type="Pfam" id="PF04542">
    <property type="entry name" value="Sigma70_r2"/>
    <property type="match status" value="1"/>
</dbReference>
<comment type="caution">
    <text evidence="8">The sequence shown here is derived from an EMBL/GenBank/DDBJ whole genome shotgun (WGS) entry which is preliminary data.</text>
</comment>
<proteinExistence type="inferred from homology"/>
<protein>
    <submittedName>
        <fullName evidence="8">Sigma-70 family RNA polymerase sigma factor</fullName>
    </submittedName>
</protein>
<dbReference type="GO" id="GO:0003677">
    <property type="term" value="F:DNA binding"/>
    <property type="evidence" value="ECO:0007669"/>
    <property type="project" value="UniProtKB-KW"/>
</dbReference>
<dbReference type="InterPro" id="IPR014284">
    <property type="entry name" value="RNA_pol_sigma-70_dom"/>
</dbReference>